<evidence type="ECO:0000313" key="1">
    <source>
        <dbReference type="EMBL" id="ABW67398.1"/>
    </source>
</evidence>
<keyword evidence="2" id="KW-1185">Reference proteome</keyword>
<name>A8ZZZ8_DESOH</name>
<protein>
    <submittedName>
        <fullName evidence="1">Uncharacterized protein</fullName>
    </submittedName>
</protein>
<accession>A8ZZZ8</accession>
<gene>
    <name evidence="1" type="ordered locus">Dole_1594</name>
</gene>
<organism evidence="1 2">
    <name type="scientific">Desulfosudis oleivorans (strain DSM 6200 / JCM 39069 / Hxd3)</name>
    <name type="common">Desulfococcus oleovorans</name>
    <dbReference type="NCBI Taxonomy" id="96561"/>
    <lineage>
        <taxon>Bacteria</taxon>
        <taxon>Pseudomonadati</taxon>
        <taxon>Thermodesulfobacteriota</taxon>
        <taxon>Desulfobacteria</taxon>
        <taxon>Desulfobacterales</taxon>
        <taxon>Desulfosudaceae</taxon>
        <taxon>Desulfosudis</taxon>
    </lineage>
</organism>
<reference evidence="1 2" key="1">
    <citation type="submission" date="2007-10" db="EMBL/GenBank/DDBJ databases">
        <title>Complete sequence of Desulfococcus oleovorans Hxd3.</title>
        <authorList>
            <consortium name="US DOE Joint Genome Institute"/>
            <person name="Copeland A."/>
            <person name="Lucas S."/>
            <person name="Lapidus A."/>
            <person name="Barry K."/>
            <person name="Glavina del Rio T."/>
            <person name="Dalin E."/>
            <person name="Tice H."/>
            <person name="Pitluck S."/>
            <person name="Kiss H."/>
            <person name="Brettin T."/>
            <person name="Bruce D."/>
            <person name="Detter J.C."/>
            <person name="Han C."/>
            <person name="Schmutz J."/>
            <person name="Larimer F."/>
            <person name="Land M."/>
            <person name="Hauser L."/>
            <person name="Kyrpides N."/>
            <person name="Kim E."/>
            <person name="Wawrik B."/>
            <person name="Richardson P."/>
        </authorList>
    </citation>
    <scope>NUCLEOTIDE SEQUENCE [LARGE SCALE GENOMIC DNA]</scope>
    <source>
        <strain evidence="2">DSM 6200 / JCM 39069 / Hxd3</strain>
    </source>
</reference>
<dbReference type="RefSeq" id="WP_012175014.1">
    <property type="nucleotide sequence ID" value="NC_009943.1"/>
</dbReference>
<sequence>MIQYQINKEQNQFYTGLPGSAVAKAMAGHARRVMTEQEGVARARAARQTVCSDAVRRLTAGHKQCPYGHTTNRAFRFLQDYRVWFLVAGFDPDTDSDPDTDFD</sequence>
<dbReference type="AlphaFoldDB" id="A8ZZZ8"/>
<dbReference type="Proteomes" id="UP000008561">
    <property type="component" value="Chromosome"/>
</dbReference>
<evidence type="ECO:0000313" key="2">
    <source>
        <dbReference type="Proteomes" id="UP000008561"/>
    </source>
</evidence>
<proteinExistence type="predicted"/>
<dbReference type="EMBL" id="CP000859">
    <property type="protein sequence ID" value="ABW67398.1"/>
    <property type="molecule type" value="Genomic_DNA"/>
</dbReference>
<dbReference type="KEGG" id="dol:Dole_1594"/>
<dbReference type="HOGENOM" id="CLU_2259241_0_0_7"/>